<reference evidence="2" key="1">
    <citation type="journal article" date="2022" name="bioRxiv">
        <title>Sequencing and chromosome-scale assembly of the giantPleurodeles waltlgenome.</title>
        <authorList>
            <person name="Brown T."/>
            <person name="Elewa A."/>
            <person name="Iarovenko S."/>
            <person name="Subramanian E."/>
            <person name="Araus A.J."/>
            <person name="Petzold A."/>
            <person name="Susuki M."/>
            <person name="Suzuki K.-i.T."/>
            <person name="Hayashi T."/>
            <person name="Toyoda A."/>
            <person name="Oliveira C."/>
            <person name="Osipova E."/>
            <person name="Leigh N.D."/>
            <person name="Simon A."/>
            <person name="Yun M.H."/>
        </authorList>
    </citation>
    <scope>NUCLEOTIDE SEQUENCE</scope>
    <source>
        <strain evidence="2">20211129_DDA</strain>
        <tissue evidence="2">Liver</tissue>
    </source>
</reference>
<keyword evidence="1" id="KW-1133">Transmembrane helix</keyword>
<dbReference type="AlphaFoldDB" id="A0AAV7P636"/>
<protein>
    <submittedName>
        <fullName evidence="2">Uncharacterized protein</fullName>
    </submittedName>
</protein>
<feature type="non-terminal residue" evidence="2">
    <location>
        <position position="242"/>
    </location>
</feature>
<feature type="transmembrane region" description="Helical" evidence="1">
    <location>
        <begin position="152"/>
        <end position="174"/>
    </location>
</feature>
<keyword evidence="3" id="KW-1185">Reference proteome</keyword>
<dbReference type="Proteomes" id="UP001066276">
    <property type="component" value="Chromosome 7"/>
</dbReference>
<comment type="caution">
    <text evidence="2">The sequence shown here is derived from an EMBL/GenBank/DDBJ whole genome shotgun (WGS) entry which is preliminary data.</text>
</comment>
<keyword evidence="1" id="KW-0472">Membrane</keyword>
<dbReference type="EMBL" id="JANPWB010000011">
    <property type="protein sequence ID" value="KAJ1123071.1"/>
    <property type="molecule type" value="Genomic_DNA"/>
</dbReference>
<evidence type="ECO:0000313" key="3">
    <source>
        <dbReference type="Proteomes" id="UP001066276"/>
    </source>
</evidence>
<organism evidence="2 3">
    <name type="scientific">Pleurodeles waltl</name>
    <name type="common">Iberian ribbed newt</name>
    <dbReference type="NCBI Taxonomy" id="8319"/>
    <lineage>
        <taxon>Eukaryota</taxon>
        <taxon>Metazoa</taxon>
        <taxon>Chordata</taxon>
        <taxon>Craniata</taxon>
        <taxon>Vertebrata</taxon>
        <taxon>Euteleostomi</taxon>
        <taxon>Amphibia</taxon>
        <taxon>Batrachia</taxon>
        <taxon>Caudata</taxon>
        <taxon>Salamandroidea</taxon>
        <taxon>Salamandridae</taxon>
        <taxon>Pleurodelinae</taxon>
        <taxon>Pleurodeles</taxon>
    </lineage>
</organism>
<proteinExistence type="predicted"/>
<feature type="non-terminal residue" evidence="2">
    <location>
        <position position="1"/>
    </location>
</feature>
<accession>A0AAV7P636</accession>
<gene>
    <name evidence="2" type="ORF">NDU88_001544</name>
</gene>
<evidence type="ECO:0000256" key="1">
    <source>
        <dbReference type="SAM" id="Phobius"/>
    </source>
</evidence>
<feature type="transmembrane region" description="Helical" evidence="1">
    <location>
        <begin position="195"/>
        <end position="221"/>
    </location>
</feature>
<name>A0AAV7P636_PLEWA</name>
<evidence type="ECO:0000313" key="2">
    <source>
        <dbReference type="EMBL" id="KAJ1123071.1"/>
    </source>
</evidence>
<sequence length="242" mass="28036">EPSRGKGVAGLQLHPFCFSSLFSHLRRFIAPWEPGHTPPLMLALKKNSAACRWLTKSKPVCDQTAPCVRTHGLFSILAYSREVLLGLHNDSASWRHLLLKRSLFVCHKMESIRMWLAQKLWFFKSRVLGLSDTEPPPLSKWSSESPFRTWNIYSKAFLAVSILLFVAFFVLTRYRRKVIYSKQLVRRRPAPRSECAPAGQLLHTWLEGFALFLVFCMMLTLPWEWVRLYQIEVAKKMAVLSE</sequence>
<keyword evidence="1" id="KW-0812">Transmembrane</keyword>